<dbReference type="InterPro" id="IPR036397">
    <property type="entry name" value="RNaseH_sf"/>
</dbReference>
<evidence type="ECO:0000256" key="3">
    <source>
        <dbReference type="ARBA" id="ARBA00022839"/>
    </source>
</evidence>
<dbReference type="PANTHER" id="PTHR23044:SF61">
    <property type="entry name" value="3'-5' EXORIBONUCLEASE 1-RELATED"/>
    <property type="match status" value="1"/>
</dbReference>
<keyword evidence="3" id="KW-0269">Exonuclease</keyword>
<evidence type="ECO:0000313" key="5">
    <source>
        <dbReference type="EMBL" id="EMT54290.1"/>
    </source>
</evidence>
<dbReference type="EMBL" id="APBN01000001">
    <property type="protein sequence ID" value="EMT54290.1"/>
    <property type="molecule type" value="Genomic_DNA"/>
</dbReference>
<evidence type="ECO:0000256" key="2">
    <source>
        <dbReference type="ARBA" id="ARBA00022801"/>
    </source>
</evidence>
<dbReference type="SMART" id="SM00479">
    <property type="entry name" value="EXOIII"/>
    <property type="match status" value="1"/>
</dbReference>
<organism evidence="5 6">
    <name type="scientific">Brevibacillus borstelensis AK1</name>
    <dbReference type="NCBI Taxonomy" id="1300222"/>
    <lineage>
        <taxon>Bacteria</taxon>
        <taxon>Bacillati</taxon>
        <taxon>Bacillota</taxon>
        <taxon>Bacilli</taxon>
        <taxon>Bacillales</taxon>
        <taxon>Paenibacillaceae</taxon>
        <taxon>Brevibacillus</taxon>
    </lineage>
</organism>
<dbReference type="PANTHER" id="PTHR23044">
    <property type="entry name" value="3'-5' EXONUCLEASE ERI1-RELATED"/>
    <property type="match status" value="1"/>
</dbReference>
<dbReference type="GO" id="GO:0000175">
    <property type="term" value="F:3'-5'-RNA exonuclease activity"/>
    <property type="evidence" value="ECO:0007669"/>
    <property type="project" value="InterPro"/>
</dbReference>
<reference evidence="5 6" key="1">
    <citation type="submission" date="2013-03" db="EMBL/GenBank/DDBJ databases">
        <title>Assembly of a new bacterial strain Brevibacillus borstelensis AK1.</title>
        <authorList>
            <person name="Rajan I."/>
            <person name="PoliReddy D."/>
            <person name="Sugumar T."/>
            <person name="Rathinam K."/>
            <person name="Alqarawi S."/>
            <person name="Khalil A.B."/>
            <person name="Sivakumar N."/>
        </authorList>
    </citation>
    <scope>NUCLEOTIDE SEQUENCE [LARGE SCALE GENOMIC DNA]</scope>
    <source>
        <strain evidence="5 6">AK1</strain>
    </source>
</reference>
<keyword evidence="2" id="KW-0378">Hydrolase</keyword>
<protein>
    <recommendedName>
        <fullName evidence="4">Exonuclease domain-containing protein</fullName>
    </recommendedName>
</protein>
<dbReference type="GO" id="GO:0003676">
    <property type="term" value="F:nucleic acid binding"/>
    <property type="evidence" value="ECO:0007669"/>
    <property type="project" value="InterPro"/>
</dbReference>
<name>M8EFN4_9BACL</name>
<evidence type="ECO:0000313" key="6">
    <source>
        <dbReference type="Proteomes" id="UP000012081"/>
    </source>
</evidence>
<dbReference type="InterPro" id="IPR047201">
    <property type="entry name" value="ERI-1_3'hExo-like"/>
</dbReference>
<feature type="domain" description="Exonuclease" evidence="4">
    <location>
        <begin position="2"/>
        <end position="178"/>
    </location>
</feature>
<proteinExistence type="predicted"/>
<evidence type="ECO:0000259" key="4">
    <source>
        <dbReference type="SMART" id="SM00479"/>
    </source>
</evidence>
<dbReference type="PATRIC" id="fig|1300222.3.peg.355"/>
<dbReference type="Pfam" id="PF00929">
    <property type="entry name" value="RNase_T"/>
    <property type="match status" value="1"/>
</dbReference>
<dbReference type="OrthoDB" id="159416at2"/>
<dbReference type="Gene3D" id="3.30.420.10">
    <property type="entry name" value="Ribonuclease H-like superfamily/Ribonuclease H"/>
    <property type="match status" value="1"/>
</dbReference>
<dbReference type="InterPro" id="IPR051274">
    <property type="entry name" value="3-5_Exoribonuclease"/>
</dbReference>
<accession>M8EFN4</accession>
<keyword evidence="6" id="KW-1185">Reference proteome</keyword>
<gene>
    <name evidence="5" type="ORF">I532_01750</name>
</gene>
<dbReference type="InterPro" id="IPR012337">
    <property type="entry name" value="RNaseH-like_sf"/>
</dbReference>
<sequence>MDAVVFDLETTFTYEKGQTPEIIEIGARKINLSDPQSAQMQTFQCYTHPEIRGKIGLRTRKFIGMKEADLQRVVPFQQGIRQFIDWLGDDYYLCSWGGDDRLLFVEHCARYGISLNWLKNYNDIQPAISQYLSGRTQMKLKDAVLQSGLEVQGRLHSAVTDSINTANLLMKHRAHVQLERNVPEENYSMSCALYWKCRRCSKEKYYTAFSGSKRFCLECAASKQEVQSTSLVRE</sequence>
<dbReference type="STRING" id="1300222.I532_01750"/>
<dbReference type="InterPro" id="IPR013520">
    <property type="entry name" value="Ribonucl_H"/>
</dbReference>
<comment type="caution">
    <text evidence="5">The sequence shown here is derived from an EMBL/GenBank/DDBJ whole genome shotgun (WGS) entry which is preliminary data.</text>
</comment>
<dbReference type="Proteomes" id="UP000012081">
    <property type="component" value="Unassembled WGS sequence"/>
</dbReference>
<dbReference type="CDD" id="cd06133">
    <property type="entry name" value="ERI-1_3'hExo_like"/>
    <property type="match status" value="1"/>
</dbReference>
<keyword evidence="1" id="KW-0540">Nuclease</keyword>
<evidence type="ECO:0000256" key="1">
    <source>
        <dbReference type="ARBA" id="ARBA00022722"/>
    </source>
</evidence>
<dbReference type="SUPFAM" id="SSF53098">
    <property type="entry name" value="Ribonuclease H-like"/>
    <property type="match status" value="1"/>
</dbReference>
<dbReference type="AlphaFoldDB" id="M8EFN4"/>